<dbReference type="Gene3D" id="3.30.565.10">
    <property type="entry name" value="Histidine kinase-like ATPase, C-terminal domain"/>
    <property type="match status" value="1"/>
</dbReference>
<dbReference type="AlphaFoldDB" id="A0A7J5HQ96"/>
<protein>
    <recommendedName>
        <fullName evidence="3">ATP-binding protein</fullName>
    </recommendedName>
</protein>
<evidence type="ECO:0000313" key="2">
    <source>
        <dbReference type="Proteomes" id="UP000466952"/>
    </source>
</evidence>
<reference evidence="1 2" key="1">
    <citation type="journal article" date="2019" name="Nat. Med.">
        <title>A library of human gut bacterial isolates paired with longitudinal multiomics data enables mechanistic microbiome research.</title>
        <authorList>
            <person name="Poyet M."/>
            <person name="Groussin M."/>
            <person name="Gibbons S.M."/>
            <person name="Avila-Pacheco J."/>
            <person name="Jiang X."/>
            <person name="Kearney S.M."/>
            <person name="Perrotta A.R."/>
            <person name="Berdy B."/>
            <person name="Zhao S."/>
            <person name="Lieberman T.D."/>
            <person name="Swanson P.K."/>
            <person name="Smith M."/>
            <person name="Roesemann S."/>
            <person name="Alexander J.E."/>
            <person name="Rich S.A."/>
            <person name="Livny J."/>
            <person name="Vlamakis H."/>
            <person name="Clish C."/>
            <person name="Bullock K."/>
            <person name="Deik A."/>
            <person name="Scott J."/>
            <person name="Pierce K.A."/>
            <person name="Xavier R.J."/>
            <person name="Alm E.J."/>
        </authorList>
    </citation>
    <scope>NUCLEOTIDE SEQUENCE [LARGE SCALE GENOMIC DNA]</scope>
    <source>
        <strain evidence="1 2">BIOML-A11</strain>
    </source>
</reference>
<proteinExistence type="predicted"/>
<organism evidence="1 2">
    <name type="scientific">Bacteroides uniformis</name>
    <dbReference type="NCBI Taxonomy" id="820"/>
    <lineage>
        <taxon>Bacteria</taxon>
        <taxon>Pseudomonadati</taxon>
        <taxon>Bacteroidota</taxon>
        <taxon>Bacteroidia</taxon>
        <taxon>Bacteroidales</taxon>
        <taxon>Bacteroidaceae</taxon>
        <taxon>Bacteroides</taxon>
    </lineage>
</organism>
<sequence>MSEHKKYTSIKLNARVYNTYKTRPNTIPHALGEFIDNAIGSYQQNKERLIENEPNYKLHIYINIEWVDKKTTKITIRDNAAGISEHAYQTAFEPAHKPEDDKGLNEFGMGMKDAALWLGDTWRVVSSALGEPIKRDLTFDLKKVADQNLTSLPYDETEEETWKHGTMIEITNPTHNAPVQTKLQKIQEDISGIYREFLRNNEIEIRINNDLLGFEEYEVLNAPYYATPKGKSQEWKVEFDTGLIMGRYRIHGFVGLLEQMSKRQRGIVLLRRGRVIRGEDENSCYEPKEIVSATASSPRAKRIFGEMFLEGFEVSHDKSEIMDMDALDSIMPEVRKMLKVGEYDLLAQGDNYRKKDIAKEVKSLVGKHKENKKPISIDVTEKPVKQPEVEPQSIVEEIIKEAYAIKDELYTLEVHFVNEGEDLFWLDTSEEEEKVLKCMVNCNHKFFETYPVKKSGQSSVRLLMALAVAKYCHQCDDVDDMVERFNEILGKI</sequence>
<gene>
    <name evidence="1" type="ORF">GAP55_06345</name>
</gene>
<dbReference type="SUPFAM" id="SSF55874">
    <property type="entry name" value="ATPase domain of HSP90 chaperone/DNA topoisomerase II/histidine kinase"/>
    <property type="match status" value="1"/>
</dbReference>
<accession>A0A7J5HQ96</accession>
<dbReference type="Pfam" id="PF13589">
    <property type="entry name" value="HATPase_c_3"/>
    <property type="match status" value="1"/>
</dbReference>
<dbReference type="Proteomes" id="UP000466952">
    <property type="component" value="Unassembled WGS sequence"/>
</dbReference>
<name>A0A7J5HQ96_BACUN</name>
<dbReference type="InterPro" id="IPR036890">
    <property type="entry name" value="HATPase_C_sf"/>
</dbReference>
<dbReference type="RefSeq" id="WP_118058660.1">
    <property type="nucleotide sequence ID" value="NZ_WCTR01000004.1"/>
</dbReference>
<dbReference type="EMBL" id="WCTR01000004">
    <property type="protein sequence ID" value="KAB4214264.1"/>
    <property type="molecule type" value="Genomic_DNA"/>
</dbReference>
<evidence type="ECO:0000313" key="1">
    <source>
        <dbReference type="EMBL" id="KAB4214264.1"/>
    </source>
</evidence>
<evidence type="ECO:0008006" key="3">
    <source>
        <dbReference type="Google" id="ProtNLM"/>
    </source>
</evidence>
<comment type="caution">
    <text evidence="1">The sequence shown here is derived from an EMBL/GenBank/DDBJ whole genome shotgun (WGS) entry which is preliminary data.</text>
</comment>